<keyword evidence="4 6" id="KW-0067">ATP-binding</keyword>
<protein>
    <recommendedName>
        <fullName evidence="6">Ribosome-binding ATPase YchF</fullName>
    </recommendedName>
</protein>
<dbReference type="Pfam" id="PF01926">
    <property type="entry name" value="MMR_HSR1"/>
    <property type="match status" value="1"/>
</dbReference>
<name>A0A931SDQ6_9BACT</name>
<dbReference type="GO" id="GO:0005524">
    <property type="term" value="F:ATP binding"/>
    <property type="evidence" value="ECO:0007669"/>
    <property type="project" value="UniProtKB-UniRule"/>
</dbReference>
<feature type="domain" description="TGS" evidence="8">
    <location>
        <begin position="277"/>
        <end position="360"/>
    </location>
</feature>
<evidence type="ECO:0000256" key="2">
    <source>
        <dbReference type="ARBA" id="ARBA00022723"/>
    </source>
</evidence>
<dbReference type="Gene3D" id="3.10.20.30">
    <property type="match status" value="1"/>
</dbReference>
<dbReference type="InterPro" id="IPR004095">
    <property type="entry name" value="TGS"/>
</dbReference>
<evidence type="ECO:0000259" key="8">
    <source>
        <dbReference type="PROSITE" id="PS51880"/>
    </source>
</evidence>
<dbReference type="PANTHER" id="PTHR23305">
    <property type="entry name" value="OBG GTPASE FAMILY"/>
    <property type="match status" value="1"/>
</dbReference>
<dbReference type="InterPro" id="IPR006073">
    <property type="entry name" value="GTP-bd"/>
</dbReference>
<evidence type="ECO:0000256" key="5">
    <source>
        <dbReference type="ARBA" id="ARBA00022842"/>
    </source>
</evidence>
<comment type="function">
    <text evidence="6">ATPase that binds to both the 70S ribosome and the 50S ribosomal subunit in a nucleotide-independent manner.</text>
</comment>
<dbReference type="GO" id="GO:0005737">
    <property type="term" value="C:cytoplasm"/>
    <property type="evidence" value="ECO:0007669"/>
    <property type="project" value="TreeGrafter"/>
</dbReference>
<dbReference type="Gene3D" id="1.10.150.300">
    <property type="entry name" value="TGS-like domain"/>
    <property type="match status" value="1"/>
</dbReference>
<dbReference type="InterPro" id="IPR012676">
    <property type="entry name" value="TGS-like"/>
</dbReference>
<feature type="domain" description="OBG-type G" evidence="7">
    <location>
        <begin position="3"/>
        <end position="277"/>
    </location>
</feature>
<organism evidence="9 10">
    <name type="scientific">Candidatus Sungiibacteriota bacterium</name>
    <dbReference type="NCBI Taxonomy" id="2750080"/>
    <lineage>
        <taxon>Bacteria</taxon>
        <taxon>Candidatus Sungiibacteriota</taxon>
    </lineage>
</organism>
<dbReference type="Pfam" id="PF06071">
    <property type="entry name" value="YchF-GTPase_C"/>
    <property type="match status" value="1"/>
</dbReference>
<dbReference type="InterPro" id="IPR023192">
    <property type="entry name" value="TGS-like_dom_sf"/>
</dbReference>
<accession>A0A931SDQ6</accession>
<evidence type="ECO:0000313" key="9">
    <source>
        <dbReference type="EMBL" id="MBI2097204.1"/>
    </source>
</evidence>
<comment type="cofactor">
    <cofactor evidence="1">
        <name>Mg(2+)</name>
        <dbReference type="ChEBI" id="CHEBI:18420"/>
    </cofactor>
</comment>
<dbReference type="InterPro" id="IPR012675">
    <property type="entry name" value="Beta-grasp_dom_sf"/>
</dbReference>
<evidence type="ECO:0000256" key="6">
    <source>
        <dbReference type="HAMAP-Rule" id="MF_00944"/>
    </source>
</evidence>
<evidence type="ECO:0000256" key="3">
    <source>
        <dbReference type="ARBA" id="ARBA00022741"/>
    </source>
</evidence>
<dbReference type="InterPro" id="IPR027417">
    <property type="entry name" value="P-loop_NTPase"/>
</dbReference>
<dbReference type="FunFam" id="3.10.20.30:FF:000001">
    <property type="entry name" value="Ribosome-binding ATPase YchF"/>
    <property type="match status" value="1"/>
</dbReference>
<comment type="caution">
    <text evidence="9">The sequence shown here is derived from an EMBL/GenBank/DDBJ whole genome shotgun (WGS) entry which is preliminary data.</text>
</comment>
<keyword evidence="5" id="KW-0460">Magnesium</keyword>
<reference evidence="9" key="1">
    <citation type="submission" date="2020-07" db="EMBL/GenBank/DDBJ databases">
        <title>Huge and variable diversity of episymbiotic CPR bacteria and DPANN archaea in groundwater ecosystems.</title>
        <authorList>
            <person name="He C.Y."/>
            <person name="Keren R."/>
            <person name="Whittaker M."/>
            <person name="Farag I.F."/>
            <person name="Doudna J."/>
            <person name="Cate J.H.D."/>
            <person name="Banfield J.F."/>
        </authorList>
    </citation>
    <scope>NUCLEOTIDE SEQUENCE</scope>
    <source>
        <strain evidence="9">NC_groundwater_193_Ag_S-0.1um_51_7</strain>
    </source>
</reference>
<dbReference type="NCBIfam" id="TIGR00092">
    <property type="entry name" value="redox-regulated ATPase YchF"/>
    <property type="match status" value="1"/>
</dbReference>
<sequence length="360" mass="39463">MSLKMGIVGLPNVGKSTLFHALTQKPVTIANYPFATIDPNVGVVPVPDERLEKLAKLSHSKKVIPTVIEFVDIAGLVKGAAEGLGLGNAFLSHIRDVDAILHIVRVFKNPDIIHVEITPHPERDFDIVKSELILKDLDVVDRALEKAESEAKGSDSPKIERRNILRGLKAYLEAETPLSQAKLTDNEEIIAGQIGLLTQKPMLVVFNIADAEIAGQWKPGPSLANILRETPYLAIAIGIESEAASLAGAEANEFRRLAGIEETGLSMLIKKSYEMLGLITFFTTGEDETRAWTIPAGSKAPRAGRAIHSDFEDKFIRAEVIRWDKLLHAGAWAKARELGLLRTEGRDYVVEDGDVIEFKI</sequence>
<dbReference type="InterPro" id="IPR031167">
    <property type="entry name" value="G_OBG"/>
</dbReference>
<proteinExistence type="inferred from homology"/>
<dbReference type="CDD" id="cd01900">
    <property type="entry name" value="YchF"/>
    <property type="match status" value="1"/>
</dbReference>
<dbReference type="EMBL" id="JACOZA010000085">
    <property type="protein sequence ID" value="MBI2097204.1"/>
    <property type="molecule type" value="Genomic_DNA"/>
</dbReference>
<dbReference type="SUPFAM" id="SSF52540">
    <property type="entry name" value="P-loop containing nucleoside triphosphate hydrolases"/>
    <property type="match status" value="1"/>
</dbReference>
<dbReference type="GO" id="GO:0016887">
    <property type="term" value="F:ATP hydrolysis activity"/>
    <property type="evidence" value="ECO:0007669"/>
    <property type="project" value="UniProtKB-UniRule"/>
</dbReference>
<evidence type="ECO:0000313" key="10">
    <source>
        <dbReference type="Proteomes" id="UP000724148"/>
    </source>
</evidence>
<dbReference type="AlphaFoldDB" id="A0A931SDQ6"/>
<comment type="similarity">
    <text evidence="6">Belongs to the TRAFAC class OBG-HflX-like GTPase superfamily. OBG GTPase family. YchF/OLA1 subfamily.</text>
</comment>
<evidence type="ECO:0000256" key="4">
    <source>
        <dbReference type="ARBA" id="ARBA00022840"/>
    </source>
</evidence>
<dbReference type="InterPro" id="IPR013029">
    <property type="entry name" value="YchF_C"/>
</dbReference>
<feature type="binding site" evidence="6">
    <location>
        <begin position="12"/>
        <end position="17"/>
    </location>
    <ligand>
        <name>ATP</name>
        <dbReference type="ChEBI" id="CHEBI:30616"/>
    </ligand>
</feature>
<dbReference type="GO" id="GO:0043023">
    <property type="term" value="F:ribosomal large subunit binding"/>
    <property type="evidence" value="ECO:0007669"/>
    <property type="project" value="UniProtKB-UniRule"/>
</dbReference>
<evidence type="ECO:0000259" key="7">
    <source>
        <dbReference type="PROSITE" id="PS51710"/>
    </source>
</evidence>
<dbReference type="PANTHER" id="PTHR23305:SF18">
    <property type="entry name" value="OBG-TYPE G DOMAIN-CONTAINING PROTEIN"/>
    <property type="match status" value="1"/>
</dbReference>
<dbReference type="GO" id="GO:0046872">
    <property type="term" value="F:metal ion binding"/>
    <property type="evidence" value="ECO:0007669"/>
    <property type="project" value="UniProtKB-KW"/>
</dbReference>
<dbReference type="PROSITE" id="PS51710">
    <property type="entry name" value="G_OBG"/>
    <property type="match status" value="1"/>
</dbReference>
<dbReference type="SUPFAM" id="SSF81271">
    <property type="entry name" value="TGS-like"/>
    <property type="match status" value="1"/>
</dbReference>
<dbReference type="PROSITE" id="PS51880">
    <property type="entry name" value="TGS"/>
    <property type="match status" value="1"/>
</dbReference>
<dbReference type="GO" id="GO:0005525">
    <property type="term" value="F:GTP binding"/>
    <property type="evidence" value="ECO:0007669"/>
    <property type="project" value="InterPro"/>
</dbReference>
<dbReference type="Proteomes" id="UP000724148">
    <property type="component" value="Unassembled WGS sequence"/>
</dbReference>
<dbReference type="CDD" id="cd04867">
    <property type="entry name" value="TGS_YchF_OLA1"/>
    <property type="match status" value="1"/>
</dbReference>
<dbReference type="PIRSF" id="PIRSF006641">
    <property type="entry name" value="CHP00092"/>
    <property type="match status" value="1"/>
</dbReference>
<keyword evidence="3 6" id="KW-0547">Nucleotide-binding</keyword>
<dbReference type="HAMAP" id="MF_00944">
    <property type="entry name" value="YchF_OLA1_ATPase"/>
    <property type="match status" value="1"/>
</dbReference>
<keyword evidence="2" id="KW-0479">Metal-binding</keyword>
<dbReference type="InterPro" id="IPR004396">
    <property type="entry name" value="ATPase_YchF/OLA1"/>
</dbReference>
<dbReference type="InterPro" id="IPR041706">
    <property type="entry name" value="YchF_N"/>
</dbReference>
<dbReference type="PRINTS" id="PR00326">
    <property type="entry name" value="GTP1OBG"/>
</dbReference>
<dbReference type="Gene3D" id="3.40.50.300">
    <property type="entry name" value="P-loop containing nucleotide triphosphate hydrolases"/>
    <property type="match status" value="1"/>
</dbReference>
<evidence type="ECO:0000256" key="1">
    <source>
        <dbReference type="ARBA" id="ARBA00001946"/>
    </source>
</evidence>
<gene>
    <name evidence="6 9" type="primary">ychF</name>
    <name evidence="9" type="ORF">HYT40_03620</name>
</gene>